<dbReference type="RefSeq" id="WP_187534827.1">
    <property type="nucleotide sequence ID" value="NZ_CBCSHU010000003.1"/>
</dbReference>
<organism evidence="2 3">
    <name type="scientific">Erysipelothrix inopinata</name>
    <dbReference type="NCBI Taxonomy" id="225084"/>
    <lineage>
        <taxon>Bacteria</taxon>
        <taxon>Bacillati</taxon>
        <taxon>Bacillota</taxon>
        <taxon>Erysipelotrichia</taxon>
        <taxon>Erysipelotrichales</taxon>
        <taxon>Erysipelotrichaceae</taxon>
        <taxon>Erysipelothrix</taxon>
    </lineage>
</organism>
<sequence>MKIQLGKNIIEPITKDQLMHAEIVESDGSYILYAQNTKFPVYDSRRKSYVNLQDIFIVSVIDQNTVVETEHESFHTTLPLKDFEVEPLLRINRTTIVNPHFIEDIKVSLNMKYNIRIHNQWHDVNRSYYYEFKKTIGI</sequence>
<reference evidence="2 3" key="1">
    <citation type="submission" date="2020-08" db="EMBL/GenBank/DDBJ databases">
        <title>Genome sequence of Erysipelothrix inopinata DSM 15511T.</title>
        <authorList>
            <person name="Hyun D.-W."/>
            <person name="Bae J.-W."/>
        </authorList>
    </citation>
    <scope>NUCLEOTIDE SEQUENCE [LARGE SCALE GENOMIC DNA]</scope>
    <source>
        <strain evidence="2 3">DSM 15511</strain>
    </source>
</reference>
<protein>
    <submittedName>
        <fullName evidence="2">LytTR family transcriptional regulator DNA-binding domain-containing protein</fullName>
    </submittedName>
</protein>
<dbReference type="SMART" id="SM00850">
    <property type="entry name" value="LytTR"/>
    <property type="match status" value="1"/>
</dbReference>
<dbReference type="Proteomes" id="UP000515928">
    <property type="component" value="Chromosome"/>
</dbReference>
<dbReference type="Gene3D" id="2.40.50.1020">
    <property type="entry name" value="LytTr DNA-binding domain"/>
    <property type="match status" value="1"/>
</dbReference>
<evidence type="ECO:0000259" key="1">
    <source>
        <dbReference type="PROSITE" id="PS50930"/>
    </source>
</evidence>
<dbReference type="Pfam" id="PF04397">
    <property type="entry name" value="LytTR"/>
    <property type="match status" value="1"/>
</dbReference>
<evidence type="ECO:0000313" key="3">
    <source>
        <dbReference type="Proteomes" id="UP000515928"/>
    </source>
</evidence>
<feature type="domain" description="HTH LytTR-type" evidence="1">
    <location>
        <begin position="39"/>
        <end position="138"/>
    </location>
</feature>
<dbReference type="AlphaFoldDB" id="A0A7G9S1A3"/>
<accession>A0A7G9S1A3</accession>
<keyword evidence="2" id="KW-0238">DNA-binding</keyword>
<name>A0A7G9S1A3_9FIRM</name>
<proteinExistence type="predicted"/>
<dbReference type="KEGG" id="eio:H9L01_04545"/>
<dbReference type="PROSITE" id="PS50930">
    <property type="entry name" value="HTH_LYTTR"/>
    <property type="match status" value="1"/>
</dbReference>
<dbReference type="InterPro" id="IPR007492">
    <property type="entry name" value="LytTR_DNA-bd_dom"/>
</dbReference>
<dbReference type="EMBL" id="CP060715">
    <property type="protein sequence ID" value="QNN61628.1"/>
    <property type="molecule type" value="Genomic_DNA"/>
</dbReference>
<keyword evidence="3" id="KW-1185">Reference proteome</keyword>
<dbReference type="GO" id="GO:0003677">
    <property type="term" value="F:DNA binding"/>
    <property type="evidence" value="ECO:0007669"/>
    <property type="project" value="UniProtKB-KW"/>
</dbReference>
<gene>
    <name evidence="2" type="ORF">H9L01_04545</name>
</gene>
<evidence type="ECO:0000313" key="2">
    <source>
        <dbReference type="EMBL" id="QNN61628.1"/>
    </source>
</evidence>